<sequence length="94" mass="10420">MNKPKRECRQCDVWRADSCHLSTPLSGAPKQRTELPSAALKISHGRHSGSFHGDLLPNRSEAIAEERKRERSGSECVEPAYFGGARDFPAPCNK</sequence>
<organism evidence="1 2">
    <name type="scientific">Eumeta variegata</name>
    <name type="common">Bagworm moth</name>
    <name type="synonym">Eumeta japonica</name>
    <dbReference type="NCBI Taxonomy" id="151549"/>
    <lineage>
        <taxon>Eukaryota</taxon>
        <taxon>Metazoa</taxon>
        <taxon>Ecdysozoa</taxon>
        <taxon>Arthropoda</taxon>
        <taxon>Hexapoda</taxon>
        <taxon>Insecta</taxon>
        <taxon>Pterygota</taxon>
        <taxon>Neoptera</taxon>
        <taxon>Endopterygota</taxon>
        <taxon>Lepidoptera</taxon>
        <taxon>Glossata</taxon>
        <taxon>Ditrysia</taxon>
        <taxon>Tineoidea</taxon>
        <taxon>Psychidae</taxon>
        <taxon>Oiketicinae</taxon>
        <taxon>Eumeta</taxon>
    </lineage>
</organism>
<evidence type="ECO:0000313" key="1">
    <source>
        <dbReference type="EMBL" id="GBP84192.1"/>
    </source>
</evidence>
<name>A0A4C1ZA27_EUMVA</name>
<dbReference type="Proteomes" id="UP000299102">
    <property type="component" value="Unassembled WGS sequence"/>
</dbReference>
<dbReference type="AlphaFoldDB" id="A0A4C1ZA27"/>
<proteinExistence type="predicted"/>
<protein>
    <submittedName>
        <fullName evidence="1">Uncharacterized protein</fullName>
    </submittedName>
</protein>
<comment type="caution">
    <text evidence="1">The sequence shown here is derived from an EMBL/GenBank/DDBJ whole genome shotgun (WGS) entry which is preliminary data.</text>
</comment>
<gene>
    <name evidence="1" type="ORF">EVAR_61387_1</name>
</gene>
<keyword evidence="2" id="KW-1185">Reference proteome</keyword>
<dbReference type="EMBL" id="BGZK01001664">
    <property type="protein sequence ID" value="GBP84192.1"/>
    <property type="molecule type" value="Genomic_DNA"/>
</dbReference>
<reference evidence="1 2" key="1">
    <citation type="journal article" date="2019" name="Commun. Biol.">
        <title>The bagworm genome reveals a unique fibroin gene that provides high tensile strength.</title>
        <authorList>
            <person name="Kono N."/>
            <person name="Nakamura H."/>
            <person name="Ohtoshi R."/>
            <person name="Tomita M."/>
            <person name="Numata K."/>
            <person name="Arakawa K."/>
        </authorList>
    </citation>
    <scope>NUCLEOTIDE SEQUENCE [LARGE SCALE GENOMIC DNA]</scope>
</reference>
<accession>A0A4C1ZA27</accession>
<evidence type="ECO:0000313" key="2">
    <source>
        <dbReference type="Proteomes" id="UP000299102"/>
    </source>
</evidence>